<keyword evidence="4" id="KW-1185">Reference proteome</keyword>
<dbReference type="STRING" id="1160895.CM19_07975"/>
<feature type="domain" description="UspA" evidence="2">
    <location>
        <begin position="1"/>
        <end position="138"/>
    </location>
</feature>
<dbReference type="EMBL" id="JFZT01000044">
    <property type="protein sequence ID" value="EZQ04901.1"/>
    <property type="molecule type" value="Genomic_DNA"/>
</dbReference>
<proteinExistence type="inferred from homology"/>
<evidence type="ECO:0000313" key="4">
    <source>
        <dbReference type="Proteomes" id="UP000024332"/>
    </source>
</evidence>
<dbReference type="RefSeq" id="WP_048099828.1">
    <property type="nucleotide sequence ID" value="NZ_JFZT01000044.1"/>
</dbReference>
<organism evidence="3 4">
    <name type="scientific">Candidatus Acidianus copahuensis</name>
    <dbReference type="NCBI Taxonomy" id="1160895"/>
    <lineage>
        <taxon>Archaea</taxon>
        <taxon>Thermoproteota</taxon>
        <taxon>Thermoprotei</taxon>
        <taxon>Sulfolobales</taxon>
        <taxon>Sulfolobaceae</taxon>
        <taxon>Acidianus</taxon>
    </lineage>
</organism>
<dbReference type="PRINTS" id="PR01438">
    <property type="entry name" value="UNVRSLSTRESS"/>
</dbReference>
<dbReference type="InterPro" id="IPR006015">
    <property type="entry name" value="Universal_stress_UspA"/>
</dbReference>
<comment type="similarity">
    <text evidence="1">Belongs to the universal stress protein A family.</text>
</comment>
<protein>
    <submittedName>
        <fullName evidence="3">Universal stress protein UspA</fullName>
    </submittedName>
</protein>
<evidence type="ECO:0000256" key="1">
    <source>
        <dbReference type="ARBA" id="ARBA00008791"/>
    </source>
</evidence>
<evidence type="ECO:0000313" key="3">
    <source>
        <dbReference type="EMBL" id="EZQ04901.1"/>
    </source>
</evidence>
<dbReference type="PANTHER" id="PTHR46268">
    <property type="entry name" value="STRESS RESPONSE PROTEIN NHAX"/>
    <property type="match status" value="1"/>
</dbReference>
<accession>A0A031LN29</accession>
<dbReference type="InterPro" id="IPR014729">
    <property type="entry name" value="Rossmann-like_a/b/a_fold"/>
</dbReference>
<evidence type="ECO:0000259" key="2">
    <source>
        <dbReference type="Pfam" id="PF00582"/>
    </source>
</evidence>
<dbReference type="Proteomes" id="UP000024332">
    <property type="component" value="Unassembled WGS sequence"/>
</dbReference>
<reference evidence="3 4" key="1">
    <citation type="submission" date="2014-03" db="EMBL/GenBank/DDBJ databases">
        <title>Draft genome sequence of the novel thermoacidophilic archaea Acidianus copahuensis ALE1 strain, isolated from Copahue volcanic area in Neuquen Argentina.</title>
        <authorList>
            <person name="Urbieta M.S."/>
            <person name="Rascovan N."/>
            <person name="Castro C."/>
            <person name="Revale S."/>
            <person name="Giaveno M.A."/>
            <person name="Vazquez M.P."/>
            <person name="Donati E.R."/>
        </authorList>
    </citation>
    <scope>NUCLEOTIDE SEQUENCE [LARGE SCALE GENOMIC DNA]</scope>
    <source>
        <strain evidence="3 4">ALE1</strain>
    </source>
</reference>
<sequence length="138" mass="15737">MVKRILVGFDGSNVSMKALLFGIKIAKNRNGDVLVLEVIESPIRYGLENYQLEDHRIREKVVIHEELMKRLSVEHDVPIYFKIDRGYPPHVIAKYADKENVDLVVVGTRGIKGLKKIFVESVSTKVIETVKKPILIVK</sequence>
<dbReference type="Pfam" id="PF00582">
    <property type="entry name" value="Usp"/>
    <property type="match status" value="1"/>
</dbReference>
<dbReference type="InterPro" id="IPR006016">
    <property type="entry name" value="UspA"/>
</dbReference>
<name>A0A031LN29_9CREN</name>
<comment type="caution">
    <text evidence="3">The sequence shown here is derived from an EMBL/GenBank/DDBJ whole genome shotgun (WGS) entry which is preliminary data.</text>
</comment>
<dbReference type="PANTHER" id="PTHR46268:SF6">
    <property type="entry name" value="UNIVERSAL STRESS PROTEIN UP12"/>
    <property type="match status" value="1"/>
</dbReference>
<dbReference type="OrthoDB" id="105697at2157"/>
<dbReference type="SUPFAM" id="SSF52402">
    <property type="entry name" value="Adenine nucleotide alpha hydrolases-like"/>
    <property type="match status" value="1"/>
</dbReference>
<gene>
    <name evidence="3" type="ORF">CM19_07975</name>
</gene>
<dbReference type="AlphaFoldDB" id="A0A031LN29"/>
<dbReference type="CDD" id="cd00293">
    <property type="entry name" value="USP-like"/>
    <property type="match status" value="1"/>
</dbReference>
<dbReference type="Gene3D" id="3.40.50.620">
    <property type="entry name" value="HUPs"/>
    <property type="match status" value="1"/>
</dbReference>